<dbReference type="Proteomes" id="UP001596031">
    <property type="component" value="Unassembled WGS sequence"/>
</dbReference>
<reference evidence="2" key="1">
    <citation type="journal article" date="2019" name="Int. J. Syst. Evol. Microbiol.">
        <title>The Global Catalogue of Microorganisms (GCM) 10K type strain sequencing project: providing services to taxonomists for standard genome sequencing and annotation.</title>
        <authorList>
            <consortium name="The Broad Institute Genomics Platform"/>
            <consortium name="The Broad Institute Genome Sequencing Center for Infectious Disease"/>
            <person name="Wu L."/>
            <person name="Ma J."/>
        </authorList>
    </citation>
    <scope>NUCLEOTIDE SEQUENCE [LARGE SCALE GENOMIC DNA]</scope>
    <source>
        <strain evidence="2">CCUG 38813</strain>
    </source>
</reference>
<dbReference type="EMBL" id="JBHSMS010000076">
    <property type="protein sequence ID" value="MFC5513674.1"/>
    <property type="molecule type" value="Genomic_DNA"/>
</dbReference>
<evidence type="ECO:0000313" key="1">
    <source>
        <dbReference type="EMBL" id="MFC5513674.1"/>
    </source>
</evidence>
<name>A0ABW0PM55_9BURK</name>
<dbReference type="RefSeq" id="WP_379726290.1">
    <property type="nucleotide sequence ID" value="NZ_JBHSMS010000076.1"/>
</dbReference>
<keyword evidence="2" id="KW-1185">Reference proteome</keyword>
<protein>
    <submittedName>
        <fullName evidence="1">Uncharacterized protein</fullName>
    </submittedName>
</protein>
<evidence type="ECO:0000313" key="2">
    <source>
        <dbReference type="Proteomes" id="UP001596031"/>
    </source>
</evidence>
<organism evidence="1 2">
    <name type="scientific">Massilia jejuensis</name>
    <dbReference type="NCBI Taxonomy" id="648894"/>
    <lineage>
        <taxon>Bacteria</taxon>
        <taxon>Pseudomonadati</taxon>
        <taxon>Pseudomonadota</taxon>
        <taxon>Betaproteobacteria</taxon>
        <taxon>Burkholderiales</taxon>
        <taxon>Oxalobacteraceae</taxon>
        <taxon>Telluria group</taxon>
        <taxon>Massilia</taxon>
    </lineage>
</organism>
<comment type="caution">
    <text evidence="1">The sequence shown here is derived from an EMBL/GenBank/DDBJ whole genome shotgun (WGS) entry which is preliminary data.</text>
</comment>
<gene>
    <name evidence="1" type="ORF">ACFPOU_21465</name>
</gene>
<proteinExistence type="predicted"/>
<sequence>NTVRACSGPDTRPEDSRFRYPGALRKGENATCQLLTVNRKVCRIESVVIDDPSPERIAMNTSAPQAVTATELFSALFVSGMYDHDMDTVLAKCDSGHAELMCELVSYAAPLADMMTAAILCVGTDVAGGLLYEVAKPFGSWFGDVVLRAGSMPQRERALGKLQDLVIDFYSQAENCDCAKLAAAVSGAHGLHVIH</sequence>
<accession>A0ABW0PM55</accession>
<feature type="non-terminal residue" evidence="1">
    <location>
        <position position="1"/>
    </location>
</feature>